<dbReference type="Proteomes" id="UP001500782">
    <property type="component" value="Unassembled WGS sequence"/>
</dbReference>
<organism evidence="2 3">
    <name type="scientific">Bacillus carboniphilus</name>
    <dbReference type="NCBI Taxonomy" id="86663"/>
    <lineage>
        <taxon>Bacteria</taxon>
        <taxon>Bacillati</taxon>
        <taxon>Bacillota</taxon>
        <taxon>Bacilli</taxon>
        <taxon>Bacillales</taxon>
        <taxon>Bacillaceae</taxon>
        <taxon>Bacillus</taxon>
    </lineage>
</organism>
<keyword evidence="1" id="KW-0812">Transmembrane</keyword>
<evidence type="ECO:0000313" key="3">
    <source>
        <dbReference type="Proteomes" id="UP001500782"/>
    </source>
</evidence>
<name>A0ABN0VR94_9BACI</name>
<protein>
    <submittedName>
        <fullName evidence="2">Uncharacterized protein</fullName>
    </submittedName>
</protein>
<sequence>MIGLTCAIILFNYIAFKTNTRLNRNEIAHIWTFTIAFQVSFDKFIDVKYKAYWYFDQTIQWQDALAHSVLLPPVNMMFINWYPFKKPIRKQVLYITIWVVIILIYELITLLPEPWGYFQYGWWDIKHSAIADPILLLILLSYYKFFIRRTIERI</sequence>
<accession>A0ABN0VR94</accession>
<feature type="transmembrane region" description="Helical" evidence="1">
    <location>
        <begin position="92"/>
        <end position="110"/>
    </location>
</feature>
<dbReference type="EMBL" id="BAAADJ010000003">
    <property type="protein sequence ID" value="GAA0315260.1"/>
    <property type="molecule type" value="Genomic_DNA"/>
</dbReference>
<gene>
    <name evidence="2" type="ORF">GCM10008967_02230</name>
</gene>
<keyword evidence="3" id="KW-1185">Reference proteome</keyword>
<keyword evidence="1" id="KW-1133">Transmembrane helix</keyword>
<proteinExistence type="predicted"/>
<evidence type="ECO:0000256" key="1">
    <source>
        <dbReference type="SAM" id="Phobius"/>
    </source>
</evidence>
<reference evidence="2 3" key="1">
    <citation type="journal article" date="2019" name="Int. J. Syst. Evol. Microbiol.">
        <title>The Global Catalogue of Microorganisms (GCM) 10K type strain sequencing project: providing services to taxonomists for standard genome sequencing and annotation.</title>
        <authorList>
            <consortium name="The Broad Institute Genomics Platform"/>
            <consortium name="The Broad Institute Genome Sequencing Center for Infectious Disease"/>
            <person name="Wu L."/>
            <person name="Ma J."/>
        </authorList>
    </citation>
    <scope>NUCLEOTIDE SEQUENCE [LARGE SCALE GENOMIC DNA]</scope>
    <source>
        <strain evidence="2 3">JCM 9731</strain>
    </source>
</reference>
<feature type="transmembrane region" description="Helical" evidence="1">
    <location>
        <begin position="130"/>
        <end position="147"/>
    </location>
</feature>
<dbReference type="RefSeq" id="WP_343795583.1">
    <property type="nucleotide sequence ID" value="NZ_BAAADJ010000003.1"/>
</dbReference>
<evidence type="ECO:0000313" key="2">
    <source>
        <dbReference type="EMBL" id="GAA0315260.1"/>
    </source>
</evidence>
<keyword evidence="1" id="KW-0472">Membrane</keyword>
<comment type="caution">
    <text evidence="2">The sequence shown here is derived from an EMBL/GenBank/DDBJ whole genome shotgun (WGS) entry which is preliminary data.</text>
</comment>